<feature type="non-terminal residue" evidence="2">
    <location>
        <position position="72"/>
    </location>
</feature>
<evidence type="ECO:0000256" key="1">
    <source>
        <dbReference type="SAM" id="MobiDB-lite"/>
    </source>
</evidence>
<keyword evidence="3" id="KW-1185">Reference proteome</keyword>
<dbReference type="EMBL" id="JACVVK020000694">
    <property type="protein sequence ID" value="KAK7455334.1"/>
    <property type="molecule type" value="Genomic_DNA"/>
</dbReference>
<dbReference type="Proteomes" id="UP001519460">
    <property type="component" value="Unassembled WGS sequence"/>
</dbReference>
<dbReference type="AlphaFoldDB" id="A0ABD0J334"/>
<comment type="caution">
    <text evidence="2">The sequence shown here is derived from an EMBL/GenBank/DDBJ whole genome shotgun (WGS) entry which is preliminary data.</text>
</comment>
<accession>A0ABD0J334</accession>
<evidence type="ECO:0000313" key="2">
    <source>
        <dbReference type="EMBL" id="KAK7455334.1"/>
    </source>
</evidence>
<protein>
    <submittedName>
        <fullName evidence="2">Uncharacterized protein</fullName>
    </submittedName>
</protein>
<organism evidence="2 3">
    <name type="scientific">Batillaria attramentaria</name>
    <dbReference type="NCBI Taxonomy" id="370345"/>
    <lineage>
        <taxon>Eukaryota</taxon>
        <taxon>Metazoa</taxon>
        <taxon>Spiralia</taxon>
        <taxon>Lophotrochozoa</taxon>
        <taxon>Mollusca</taxon>
        <taxon>Gastropoda</taxon>
        <taxon>Caenogastropoda</taxon>
        <taxon>Sorbeoconcha</taxon>
        <taxon>Cerithioidea</taxon>
        <taxon>Batillariidae</taxon>
        <taxon>Batillaria</taxon>
    </lineage>
</organism>
<feature type="compositionally biased region" description="Basic and acidic residues" evidence="1">
    <location>
        <begin position="59"/>
        <end position="72"/>
    </location>
</feature>
<name>A0ABD0J334_9CAEN</name>
<feature type="region of interest" description="Disordered" evidence="1">
    <location>
        <begin position="1"/>
        <end position="72"/>
    </location>
</feature>
<feature type="compositionally biased region" description="Basic and acidic residues" evidence="1">
    <location>
        <begin position="29"/>
        <end position="39"/>
    </location>
</feature>
<feature type="compositionally biased region" description="Polar residues" evidence="1">
    <location>
        <begin position="1"/>
        <end position="10"/>
    </location>
</feature>
<reference evidence="2 3" key="1">
    <citation type="journal article" date="2023" name="Sci. Data">
        <title>Genome assembly of the Korean intertidal mud-creeper Batillaria attramentaria.</title>
        <authorList>
            <person name="Patra A.K."/>
            <person name="Ho P.T."/>
            <person name="Jun S."/>
            <person name="Lee S.J."/>
            <person name="Kim Y."/>
            <person name="Won Y.J."/>
        </authorList>
    </citation>
    <scope>NUCLEOTIDE SEQUENCE [LARGE SCALE GENOMIC DNA]</scope>
    <source>
        <strain evidence="2">Wonlab-2016</strain>
    </source>
</reference>
<gene>
    <name evidence="2" type="ORF">BaRGS_00039500</name>
</gene>
<proteinExistence type="predicted"/>
<evidence type="ECO:0000313" key="3">
    <source>
        <dbReference type="Proteomes" id="UP001519460"/>
    </source>
</evidence>
<sequence>MSKQDTQTAAEASEALPMLEPNNNSSDLSHSDNKQKDPVSPKQALLKTPGKHNSPPKQLLERFRSFNYVERQ</sequence>